<dbReference type="EMBL" id="BPLR01021526">
    <property type="protein sequence ID" value="GIX90734.1"/>
    <property type="molecule type" value="Genomic_DNA"/>
</dbReference>
<dbReference type="Proteomes" id="UP001054945">
    <property type="component" value="Unassembled WGS sequence"/>
</dbReference>
<keyword evidence="3" id="KW-1185">Reference proteome</keyword>
<organism evidence="2 3">
    <name type="scientific">Caerostris extrusa</name>
    <name type="common">Bark spider</name>
    <name type="synonym">Caerostris bankana</name>
    <dbReference type="NCBI Taxonomy" id="172846"/>
    <lineage>
        <taxon>Eukaryota</taxon>
        <taxon>Metazoa</taxon>
        <taxon>Ecdysozoa</taxon>
        <taxon>Arthropoda</taxon>
        <taxon>Chelicerata</taxon>
        <taxon>Arachnida</taxon>
        <taxon>Araneae</taxon>
        <taxon>Araneomorphae</taxon>
        <taxon>Entelegynae</taxon>
        <taxon>Araneoidea</taxon>
        <taxon>Araneidae</taxon>
        <taxon>Caerostris</taxon>
    </lineage>
</organism>
<feature type="region of interest" description="Disordered" evidence="1">
    <location>
        <begin position="77"/>
        <end position="259"/>
    </location>
</feature>
<evidence type="ECO:0000256" key="1">
    <source>
        <dbReference type="SAM" id="MobiDB-lite"/>
    </source>
</evidence>
<name>A0AAV4P479_CAEEX</name>
<feature type="compositionally biased region" description="Basic and acidic residues" evidence="1">
    <location>
        <begin position="209"/>
        <end position="241"/>
    </location>
</feature>
<proteinExistence type="predicted"/>
<feature type="compositionally biased region" description="Basic residues" evidence="1">
    <location>
        <begin position="132"/>
        <end position="171"/>
    </location>
</feature>
<feature type="compositionally biased region" description="Basic and acidic residues" evidence="1">
    <location>
        <begin position="111"/>
        <end position="129"/>
    </location>
</feature>
<accession>A0AAV4P479</accession>
<reference evidence="2 3" key="1">
    <citation type="submission" date="2021-06" db="EMBL/GenBank/DDBJ databases">
        <title>Caerostris extrusa draft genome.</title>
        <authorList>
            <person name="Kono N."/>
            <person name="Arakawa K."/>
        </authorList>
    </citation>
    <scope>NUCLEOTIDE SEQUENCE [LARGE SCALE GENOMIC DNA]</scope>
</reference>
<protein>
    <submittedName>
        <fullName evidence="2">Uncharacterized protein</fullName>
    </submittedName>
</protein>
<feature type="compositionally biased region" description="Polar residues" evidence="1">
    <location>
        <begin position="173"/>
        <end position="182"/>
    </location>
</feature>
<sequence>MIQRLKTTRKMELTKLQKMRLKRKRMKKKHHRKIHLMKMPMRLMKKITKNRQKTLNHLKTFHLNLKNQMQLLLRDTEDSKEPDINEEATEDAKSDNEEENAPGETNENLDEDKINDTKHIPCRIQKENSGRSWKRRRTRRRRRRRKEEKEKKKTKTKKKQVILKTPRKKKVNQILNRKNQLFPQKGGAAAEDGEDEKNENTDGNIENESGEKTPDLNNESNKENETEEKKEDEIKMTILDKRRVKRNQRRKIKKMPPIKTKIIKKGTNLHQKV</sequence>
<evidence type="ECO:0000313" key="2">
    <source>
        <dbReference type="EMBL" id="GIX90734.1"/>
    </source>
</evidence>
<gene>
    <name evidence="2" type="ORF">CEXT_88111</name>
</gene>
<feature type="compositionally biased region" description="Basic residues" evidence="1">
    <location>
        <begin position="242"/>
        <end position="259"/>
    </location>
</feature>
<evidence type="ECO:0000313" key="3">
    <source>
        <dbReference type="Proteomes" id="UP001054945"/>
    </source>
</evidence>
<dbReference type="AlphaFoldDB" id="A0AAV4P479"/>
<comment type="caution">
    <text evidence="2">The sequence shown here is derived from an EMBL/GenBank/DDBJ whole genome shotgun (WGS) entry which is preliminary data.</text>
</comment>